<accession>A0A8T0DBH0</accession>
<keyword evidence="1" id="KW-0812">Transmembrane</keyword>
<evidence type="ECO:0000313" key="3">
    <source>
        <dbReference type="Proteomes" id="UP000699462"/>
    </source>
</evidence>
<evidence type="ECO:0000256" key="1">
    <source>
        <dbReference type="SAM" id="Phobius"/>
    </source>
</evidence>
<dbReference type="Proteomes" id="UP000699462">
    <property type="component" value="Unassembled WGS sequence"/>
</dbReference>
<feature type="transmembrane region" description="Helical" evidence="1">
    <location>
        <begin position="20"/>
        <end position="38"/>
    </location>
</feature>
<organism evidence="2 3">
    <name type="scientific">Paragonimus westermani</name>
    <dbReference type="NCBI Taxonomy" id="34504"/>
    <lineage>
        <taxon>Eukaryota</taxon>
        <taxon>Metazoa</taxon>
        <taxon>Spiralia</taxon>
        <taxon>Lophotrochozoa</taxon>
        <taxon>Platyhelminthes</taxon>
        <taxon>Trematoda</taxon>
        <taxon>Digenea</taxon>
        <taxon>Plagiorchiida</taxon>
        <taxon>Troglotremata</taxon>
        <taxon>Troglotrematidae</taxon>
        <taxon>Paragonimus</taxon>
    </lineage>
</organism>
<comment type="caution">
    <text evidence="2">The sequence shown here is derived from an EMBL/GenBank/DDBJ whole genome shotgun (WGS) entry which is preliminary data.</text>
</comment>
<keyword evidence="1" id="KW-1133">Transmembrane helix</keyword>
<dbReference type="AlphaFoldDB" id="A0A8T0DBH0"/>
<sequence>MFAVQKNVILCNVHFAVQNVRLIELNAIVYAIFLSFVFSPQLSTKPITHPNI</sequence>
<name>A0A8T0DBH0_9TREM</name>
<evidence type="ECO:0000313" key="2">
    <source>
        <dbReference type="EMBL" id="KAF8565185.1"/>
    </source>
</evidence>
<reference evidence="2 3" key="1">
    <citation type="submission" date="2019-07" db="EMBL/GenBank/DDBJ databases">
        <title>Annotation for the trematode Paragonimus westermani.</title>
        <authorList>
            <person name="Choi Y.-J."/>
        </authorList>
    </citation>
    <scope>NUCLEOTIDE SEQUENCE [LARGE SCALE GENOMIC DNA]</scope>
    <source>
        <strain evidence="2">180907_Pwestermani</strain>
    </source>
</reference>
<gene>
    <name evidence="2" type="ORF">P879_11426</name>
</gene>
<dbReference type="EMBL" id="JTDF01007188">
    <property type="protein sequence ID" value="KAF8565185.1"/>
    <property type="molecule type" value="Genomic_DNA"/>
</dbReference>
<proteinExistence type="predicted"/>
<protein>
    <submittedName>
        <fullName evidence="2">Uncharacterized protein</fullName>
    </submittedName>
</protein>
<keyword evidence="3" id="KW-1185">Reference proteome</keyword>
<keyword evidence="1" id="KW-0472">Membrane</keyword>